<evidence type="ECO:0000313" key="1">
    <source>
        <dbReference type="EMBL" id="AEH10174.1"/>
    </source>
</evidence>
<name>F8B5T4_9ACTN</name>
<dbReference type="eggNOG" id="COG4190">
    <property type="taxonomic scope" value="Bacteria"/>
</dbReference>
<organism evidence="1 2">
    <name type="scientific">Candidatus Protofrankia datiscae</name>
    <dbReference type="NCBI Taxonomy" id="2716812"/>
    <lineage>
        <taxon>Bacteria</taxon>
        <taxon>Bacillati</taxon>
        <taxon>Actinomycetota</taxon>
        <taxon>Actinomycetes</taxon>
        <taxon>Frankiales</taxon>
        <taxon>Frankiaceae</taxon>
        <taxon>Protofrankia</taxon>
    </lineage>
</organism>
<dbReference type="Proteomes" id="UP000001549">
    <property type="component" value="Chromosome"/>
</dbReference>
<gene>
    <name evidence="1" type="ordered locus">FsymDg_2840</name>
</gene>
<reference evidence="1 2" key="1">
    <citation type="submission" date="2011-05" db="EMBL/GenBank/DDBJ databases">
        <title>Complete sequence of chromosome of Frankia symbiont of Datisca glomerata.</title>
        <authorList>
            <consortium name="US DOE Joint Genome Institute"/>
            <person name="Lucas S."/>
            <person name="Han J."/>
            <person name="Lapidus A."/>
            <person name="Cheng J.-F."/>
            <person name="Goodwin L."/>
            <person name="Pitluck S."/>
            <person name="Peters L."/>
            <person name="Mikhailova N."/>
            <person name="Chertkov O."/>
            <person name="Teshima H."/>
            <person name="Han C."/>
            <person name="Tapia R."/>
            <person name="Land M."/>
            <person name="Hauser L."/>
            <person name="Kyrpides N."/>
            <person name="Ivanova N."/>
            <person name="Pagani I."/>
            <person name="Berry A."/>
            <person name="Pawlowski K."/>
            <person name="Persson T."/>
            <person name="Vanden Heuvel B."/>
            <person name="Benson D."/>
            <person name="Woyke T."/>
        </authorList>
    </citation>
    <scope>NUCLEOTIDE SEQUENCE [LARGE SCALE GENOMIC DNA]</scope>
    <source>
        <strain evidence="2">4085684</strain>
    </source>
</reference>
<keyword evidence="2" id="KW-1185">Reference proteome</keyword>
<accession>F8B5T4</accession>
<dbReference type="EMBL" id="CP002801">
    <property type="protein sequence ID" value="AEH10174.1"/>
    <property type="molecule type" value="Genomic_DNA"/>
</dbReference>
<dbReference type="STRING" id="656024.FsymDg_2840"/>
<dbReference type="KEGG" id="fsy:FsymDg_2840"/>
<dbReference type="AlphaFoldDB" id="F8B5T4"/>
<proteinExistence type="predicted"/>
<dbReference type="HOGENOM" id="CLU_052023_0_0_11"/>
<evidence type="ECO:0000313" key="2">
    <source>
        <dbReference type="Proteomes" id="UP000001549"/>
    </source>
</evidence>
<protein>
    <submittedName>
        <fullName evidence="1">Uncharacterized protein</fullName>
    </submittedName>
</protein>
<sequence length="453" mass="48805">MASVSVGIELRVEWLDAPGVCAPELAATWARYELWVDGRCVTQVEEPGGTFRRSVYGSLYPLAEWIATNWWPLTGHIRPSATRSAYWTWSNLRRYPWLRQHNLRGAGDGMAWPDLTVVPEGAITRLVWAADEDRALGPLRFASRGRALVRSDEAGKALAGIVQRVLDRLAESGVGKTPLSAEWADIGSADEEERDFCLAAARLGLDPYSVDEEASTKLLAIVPAIPDELRDDFLDSADLDTLGTAAAWLPKASEAAGRASADAAMSLTPLRAAVAGELSSGAVPDSAGLRRPWHVGFDMARAVRQALDTEATAPFDISAWVGARTLQGPAGGLQGFATVRDDRCGLALSDSPKFASTVGPGSHYRSFRRAKALGRALFRPHQRTFLLSSAHIGDDRVAGAFAAELLAPAEGIRRALATLETHDEDAALDVIASHFGVSPLTIRHQVDNQLEDI</sequence>